<feature type="compositionally biased region" description="Polar residues" evidence="16">
    <location>
        <begin position="688"/>
        <end position="698"/>
    </location>
</feature>
<evidence type="ECO:0000256" key="4">
    <source>
        <dbReference type="ARBA" id="ARBA00022737"/>
    </source>
</evidence>
<feature type="compositionally biased region" description="Basic and acidic residues" evidence="16">
    <location>
        <begin position="1037"/>
        <end position="1052"/>
    </location>
</feature>
<dbReference type="FunFam" id="3.30.40.10:FF:000036">
    <property type="entry name" value="nucleosome-remodeling factor subunit BPTF isoform X1"/>
    <property type="match status" value="1"/>
</dbReference>
<feature type="compositionally biased region" description="Basic and acidic residues" evidence="16">
    <location>
        <begin position="2237"/>
        <end position="2252"/>
    </location>
</feature>
<dbReference type="SMART" id="SM00571">
    <property type="entry name" value="DDT"/>
    <property type="match status" value="1"/>
</dbReference>
<evidence type="ECO:0000259" key="20">
    <source>
        <dbReference type="PROSITE" id="PS50827"/>
    </source>
</evidence>
<evidence type="ECO:0000259" key="18">
    <source>
        <dbReference type="PROSITE" id="PS50016"/>
    </source>
</evidence>
<feature type="region of interest" description="Disordered" evidence="16">
    <location>
        <begin position="1930"/>
        <end position="2034"/>
    </location>
</feature>
<dbReference type="FunFam" id="1.20.920.10:FF:000018">
    <property type="entry name" value="nucleosome-remodeling factor subunit BPTF isoform X1"/>
    <property type="match status" value="1"/>
</dbReference>
<feature type="compositionally biased region" description="Acidic residues" evidence="16">
    <location>
        <begin position="93"/>
        <end position="135"/>
    </location>
</feature>
<keyword evidence="5 14" id="KW-0863">Zinc-finger</keyword>
<dbReference type="Proteomes" id="UP000694701">
    <property type="component" value="Unplaced"/>
</dbReference>
<dbReference type="SMART" id="SM00297">
    <property type="entry name" value="BROMO"/>
    <property type="match status" value="1"/>
</dbReference>
<feature type="compositionally biased region" description="Pro residues" evidence="16">
    <location>
        <begin position="1958"/>
        <end position="1994"/>
    </location>
</feature>
<keyword evidence="3" id="KW-0479">Metal-binding</keyword>
<dbReference type="InterPro" id="IPR028941">
    <property type="entry name" value="WHIM2_dom"/>
</dbReference>
<dbReference type="PROSITE" id="PS50064">
    <property type="entry name" value="ZF_PARP_2"/>
    <property type="match status" value="1"/>
</dbReference>
<dbReference type="FunFam" id="3.30.40.10:FF:000048">
    <property type="entry name" value="nucleosome-remodeling factor subunit BPTF isoform X1"/>
    <property type="match status" value="2"/>
</dbReference>
<dbReference type="PANTHER" id="PTHR45975">
    <property type="entry name" value="NUCLEOSOME-REMODELING FACTOR SUBUNIT BPTF"/>
    <property type="match status" value="1"/>
</dbReference>
<evidence type="ECO:0000256" key="12">
    <source>
        <dbReference type="ARBA" id="ARBA00023242"/>
    </source>
</evidence>
<protein>
    <submittedName>
        <fullName evidence="21">Bromodomain PHD finger transcription factor</fullName>
    </submittedName>
</protein>
<feature type="domain" description="PHD-type" evidence="18">
    <location>
        <begin position="346"/>
        <end position="393"/>
    </location>
</feature>
<feature type="compositionally biased region" description="Polar residues" evidence="16">
    <location>
        <begin position="1079"/>
        <end position="1101"/>
    </location>
</feature>
<feature type="region of interest" description="Disordered" evidence="16">
    <location>
        <begin position="2312"/>
        <end position="2364"/>
    </location>
</feature>
<dbReference type="InterPro" id="IPR018359">
    <property type="entry name" value="Bromodomain_CS"/>
</dbReference>
<dbReference type="InterPro" id="IPR036427">
    <property type="entry name" value="Bromodomain-like_sf"/>
</dbReference>
<feature type="compositionally biased region" description="Polar residues" evidence="16">
    <location>
        <begin position="2328"/>
        <end position="2339"/>
    </location>
</feature>
<evidence type="ECO:0000256" key="14">
    <source>
        <dbReference type="PROSITE-ProRule" id="PRU00146"/>
    </source>
</evidence>
<dbReference type="InterPro" id="IPR038028">
    <property type="entry name" value="BPTF"/>
</dbReference>
<feature type="compositionally biased region" description="Basic and acidic residues" evidence="16">
    <location>
        <begin position="624"/>
        <end position="635"/>
    </location>
</feature>
<evidence type="ECO:0000313" key="21">
    <source>
        <dbReference type="Ensembl" id="ENSCCRP00020093323.1"/>
    </source>
</evidence>
<evidence type="ECO:0000256" key="7">
    <source>
        <dbReference type="ARBA" id="ARBA00022853"/>
    </source>
</evidence>
<feature type="compositionally biased region" description="Polar residues" evidence="16">
    <location>
        <begin position="553"/>
        <end position="579"/>
    </location>
</feature>
<proteinExistence type="predicted"/>
<dbReference type="GO" id="GO:0008270">
    <property type="term" value="F:zinc ion binding"/>
    <property type="evidence" value="ECO:0007669"/>
    <property type="project" value="UniProtKB-KW"/>
</dbReference>
<dbReference type="InterPro" id="IPR001487">
    <property type="entry name" value="Bromodomain"/>
</dbReference>
<keyword evidence="11" id="KW-0804">Transcription</keyword>
<dbReference type="InterPro" id="IPR019786">
    <property type="entry name" value="Zinc_finger_PHD-type_CS"/>
</dbReference>
<keyword evidence="4" id="KW-0677">Repeat</keyword>
<dbReference type="Pfam" id="PF00628">
    <property type="entry name" value="PHD"/>
    <property type="match status" value="3"/>
</dbReference>
<feature type="domain" description="DDT" evidence="20">
    <location>
        <begin position="196"/>
        <end position="256"/>
    </location>
</feature>
<dbReference type="PROSITE" id="PS50827">
    <property type="entry name" value="DDT"/>
    <property type="match status" value="1"/>
</dbReference>
<evidence type="ECO:0000256" key="11">
    <source>
        <dbReference type="ARBA" id="ARBA00023163"/>
    </source>
</evidence>
<feature type="domain" description="Bromo" evidence="17">
    <location>
        <begin position="2507"/>
        <end position="2577"/>
    </location>
</feature>
<dbReference type="PROSITE" id="PS01359">
    <property type="entry name" value="ZF_PHD_1"/>
    <property type="match status" value="1"/>
</dbReference>
<reference evidence="21" key="1">
    <citation type="submission" date="2025-08" db="UniProtKB">
        <authorList>
            <consortium name="Ensembl"/>
        </authorList>
    </citation>
    <scope>IDENTIFICATION</scope>
</reference>
<dbReference type="InterPro" id="IPR011011">
    <property type="entry name" value="Znf_FYVE_PHD"/>
</dbReference>
<evidence type="ECO:0000256" key="9">
    <source>
        <dbReference type="ARBA" id="ARBA00023054"/>
    </source>
</evidence>
<feature type="compositionally biased region" description="Basic and acidic residues" evidence="16">
    <location>
        <begin position="1060"/>
        <end position="1073"/>
    </location>
</feature>
<feature type="compositionally biased region" description="Low complexity" evidence="16">
    <location>
        <begin position="2312"/>
        <end position="2321"/>
    </location>
</feature>
<feature type="region of interest" description="Disordered" evidence="16">
    <location>
        <begin position="1814"/>
        <end position="1855"/>
    </location>
</feature>
<dbReference type="GO" id="GO:0045892">
    <property type="term" value="P:negative regulation of DNA-templated transcription"/>
    <property type="evidence" value="ECO:0007669"/>
    <property type="project" value="UniProtKB-ARBA"/>
</dbReference>
<evidence type="ECO:0000256" key="13">
    <source>
        <dbReference type="PROSITE-ProRule" id="PRU00035"/>
    </source>
</evidence>
<dbReference type="GO" id="GO:0000978">
    <property type="term" value="F:RNA polymerase II cis-regulatory region sequence-specific DNA binding"/>
    <property type="evidence" value="ECO:0007669"/>
    <property type="project" value="TreeGrafter"/>
</dbReference>
<dbReference type="SUPFAM" id="SSF47370">
    <property type="entry name" value="Bromodomain"/>
    <property type="match status" value="1"/>
</dbReference>
<feature type="compositionally biased region" description="Low complexity" evidence="16">
    <location>
        <begin position="1814"/>
        <end position="1826"/>
    </location>
</feature>
<dbReference type="InterPro" id="IPR019787">
    <property type="entry name" value="Znf_PHD-finger"/>
</dbReference>
<dbReference type="GO" id="GO:0016589">
    <property type="term" value="C:NURF complex"/>
    <property type="evidence" value="ECO:0007669"/>
    <property type="project" value="InterPro"/>
</dbReference>
<feature type="compositionally biased region" description="Polar residues" evidence="16">
    <location>
        <begin position="1292"/>
        <end position="1301"/>
    </location>
</feature>
<evidence type="ECO:0000256" key="3">
    <source>
        <dbReference type="ARBA" id="ARBA00022723"/>
    </source>
</evidence>
<evidence type="ECO:0000256" key="16">
    <source>
        <dbReference type="SAM" id="MobiDB-lite"/>
    </source>
</evidence>
<dbReference type="CDD" id="cd15559">
    <property type="entry name" value="PHD1_BPTF"/>
    <property type="match status" value="1"/>
</dbReference>
<feature type="region of interest" description="Disordered" evidence="16">
    <location>
        <begin position="147"/>
        <end position="189"/>
    </location>
</feature>
<feature type="compositionally biased region" description="Basic and acidic residues" evidence="16">
    <location>
        <begin position="678"/>
        <end position="687"/>
    </location>
</feature>
<feature type="compositionally biased region" description="Basic and acidic residues" evidence="16">
    <location>
        <begin position="1266"/>
        <end position="1280"/>
    </location>
</feature>
<dbReference type="SMART" id="SM00249">
    <property type="entry name" value="PHD"/>
    <property type="match status" value="3"/>
</dbReference>
<dbReference type="GO" id="GO:0006338">
    <property type="term" value="P:chromatin remodeling"/>
    <property type="evidence" value="ECO:0007669"/>
    <property type="project" value="UniProtKB-ARBA"/>
</dbReference>
<feature type="compositionally biased region" description="Basic residues" evidence="16">
    <location>
        <begin position="25"/>
        <end position="35"/>
    </location>
</feature>
<feature type="region of interest" description="Disordered" evidence="16">
    <location>
        <begin position="1529"/>
        <end position="1558"/>
    </location>
</feature>
<dbReference type="InterPro" id="IPR018501">
    <property type="entry name" value="DDT_dom"/>
</dbReference>
<dbReference type="Pfam" id="PF02791">
    <property type="entry name" value="DDT"/>
    <property type="match status" value="1"/>
</dbReference>
<dbReference type="Gene3D" id="3.30.40.10">
    <property type="entry name" value="Zinc/RING finger domain, C3HC4 (zinc finger)"/>
    <property type="match status" value="3"/>
</dbReference>
<dbReference type="CDD" id="cd15560">
    <property type="entry name" value="PHD2_3_BPTF"/>
    <property type="match status" value="2"/>
</dbReference>
<keyword evidence="12" id="KW-0539">Nucleus</keyword>
<evidence type="ECO:0000259" key="19">
    <source>
        <dbReference type="PROSITE" id="PS50064"/>
    </source>
</evidence>
<feature type="region of interest" description="Disordered" evidence="16">
    <location>
        <begin position="1"/>
        <end position="135"/>
    </location>
</feature>
<feature type="compositionally biased region" description="Low complexity" evidence="16">
    <location>
        <begin position="1930"/>
        <end position="1957"/>
    </location>
</feature>
<evidence type="ECO:0000256" key="1">
    <source>
        <dbReference type="ARBA" id="ARBA00004123"/>
    </source>
</evidence>
<dbReference type="Ensembl" id="ENSCCRT00020101995.1">
    <property type="protein sequence ID" value="ENSCCRP00020093323.1"/>
    <property type="gene ID" value="ENSCCRG00020042737.1"/>
</dbReference>
<keyword evidence="2" id="KW-0597">Phosphoprotein</keyword>
<feature type="region of interest" description="Disordered" evidence="16">
    <location>
        <begin position="2237"/>
        <end position="2257"/>
    </location>
</feature>
<evidence type="ECO:0000256" key="2">
    <source>
        <dbReference type="ARBA" id="ARBA00022553"/>
    </source>
</evidence>
<keyword evidence="7" id="KW-0156">Chromatin regulator</keyword>
<organism evidence="21 22">
    <name type="scientific">Cyprinus carpio</name>
    <name type="common">Common carp</name>
    <dbReference type="NCBI Taxonomy" id="7962"/>
    <lineage>
        <taxon>Eukaryota</taxon>
        <taxon>Metazoa</taxon>
        <taxon>Chordata</taxon>
        <taxon>Craniata</taxon>
        <taxon>Vertebrata</taxon>
        <taxon>Euteleostomi</taxon>
        <taxon>Actinopterygii</taxon>
        <taxon>Neopterygii</taxon>
        <taxon>Teleostei</taxon>
        <taxon>Ostariophysi</taxon>
        <taxon>Cypriniformes</taxon>
        <taxon>Cyprinidae</taxon>
        <taxon>Cyprininae</taxon>
        <taxon>Cyprinus</taxon>
    </lineage>
</organism>
<feature type="region of interest" description="Disordered" evidence="16">
    <location>
        <begin position="1292"/>
        <end position="1326"/>
    </location>
</feature>
<dbReference type="PRINTS" id="PR00503">
    <property type="entry name" value="BROMODOMAIN"/>
</dbReference>
<feature type="region of interest" description="Disordered" evidence="16">
    <location>
        <begin position="534"/>
        <end position="764"/>
    </location>
</feature>
<feature type="compositionally biased region" description="Basic residues" evidence="16">
    <location>
        <begin position="48"/>
        <end position="82"/>
    </location>
</feature>
<feature type="domain" description="PHD-type" evidence="18">
    <location>
        <begin position="2372"/>
        <end position="2423"/>
    </location>
</feature>
<evidence type="ECO:0000259" key="17">
    <source>
        <dbReference type="PROSITE" id="PS50014"/>
    </source>
</evidence>
<dbReference type="InterPro" id="IPR001510">
    <property type="entry name" value="Znf_PARP"/>
</dbReference>
<evidence type="ECO:0000256" key="6">
    <source>
        <dbReference type="ARBA" id="ARBA00022833"/>
    </source>
</evidence>
<name>A0A8C2JCT4_CYPCA</name>
<dbReference type="PROSITE" id="PS50014">
    <property type="entry name" value="BROMODOMAIN_2"/>
    <property type="match status" value="1"/>
</dbReference>
<dbReference type="InterPro" id="IPR013083">
    <property type="entry name" value="Znf_RING/FYVE/PHD"/>
</dbReference>
<feature type="region of interest" description="Disordered" evidence="16">
    <location>
        <begin position="1266"/>
        <end position="1285"/>
    </location>
</feature>
<dbReference type="PANTHER" id="PTHR45975:SF2">
    <property type="entry name" value="NUCLEOSOME-REMODELING FACTOR SUBUNIT BPTF"/>
    <property type="match status" value="1"/>
</dbReference>
<feature type="region of interest" description="Disordered" evidence="16">
    <location>
        <begin position="1618"/>
        <end position="1652"/>
    </location>
</feature>
<dbReference type="Pfam" id="PF00439">
    <property type="entry name" value="Bromodomain"/>
    <property type="match status" value="1"/>
</dbReference>
<dbReference type="InterPro" id="IPR001965">
    <property type="entry name" value="Znf_PHD"/>
</dbReference>
<keyword evidence="8" id="KW-0805">Transcription regulation</keyword>
<dbReference type="Gene3D" id="1.20.920.10">
    <property type="entry name" value="Bromodomain-like"/>
    <property type="match status" value="1"/>
</dbReference>
<evidence type="ECO:0000313" key="22">
    <source>
        <dbReference type="Proteomes" id="UP000694701"/>
    </source>
</evidence>
<feature type="domain" description="PHD-type" evidence="18">
    <location>
        <begin position="2430"/>
        <end position="2481"/>
    </location>
</feature>
<keyword evidence="9 15" id="KW-0175">Coiled coil</keyword>
<accession>A0A8C2JCT4</accession>
<feature type="compositionally biased region" description="Pro residues" evidence="16">
    <location>
        <begin position="2001"/>
        <end position="2013"/>
    </location>
</feature>
<dbReference type="PROSITE" id="PS00633">
    <property type="entry name" value="BROMODOMAIN_1"/>
    <property type="match status" value="1"/>
</dbReference>
<evidence type="ECO:0000256" key="10">
    <source>
        <dbReference type="ARBA" id="ARBA00023117"/>
    </source>
</evidence>
<keyword evidence="10 13" id="KW-0103">Bromodomain</keyword>
<keyword evidence="6" id="KW-0862">Zinc</keyword>
<feature type="compositionally biased region" description="Polar residues" evidence="16">
    <location>
        <begin position="602"/>
        <end position="618"/>
    </location>
</feature>
<dbReference type="CDD" id="cd05509">
    <property type="entry name" value="Bromo_gcn5_like"/>
    <property type="match status" value="1"/>
</dbReference>
<feature type="compositionally biased region" description="Low complexity" evidence="16">
    <location>
        <begin position="1835"/>
        <end position="1855"/>
    </location>
</feature>
<evidence type="ECO:0000256" key="8">
    <source>
        <dbReference type="ARBA" id="ARBA00023015"/>
    </source>
</evidence>
<feature type="compositionally biased region" description="Low complexity" evidence="16">
    <location>
        <begin position="2014"/>
        <end position="2024"/>
    </location>
</feature>
<dbReference type="SUPFAM" id="SSF57903">
    <property type="entry name" value="FYVE/PHD zinc finger"/>
    <property type="match status" value="3"/>
</dbReference>
<comment type="subcellular location">
    <subcellularLocation>
        <location evidence="1">Nucleus</location>
    </subcellularLocation>
</comment>
<feature type="domain" description="PARP-type" evidence="19">
    <location>
        <begin position="2405"/>
        <end position="2507"/>
    </location>
</feature>
<dbReference type="GO" id="GO:0045944">
    <property type="term" value="P:positive regulation of transcription by RNA polymerase II"/>
    <property type="evidence" value="ECO:0007669"/>
    <property type="project" value="UniProtKB-ARBA"/>
</dbReference>
<evidence type="ECO:0000256" key="5">
    <source>
        <dbReference type="ARBA" id="ARBA00022771"/>
    </source>
</evidence>
<sequence>MRGRRGRPPKAQLTQEPTAGPVRGLRPRRGLRAKTKGASDDDYVTPKRGTHHHSTRGRRKARSAASRGRGRGRGTARGRGRRSTASGVVYDDHESDDEEDEDAVSLKSDEEEFMEEPLTDEEEEEEEEEANGESDYLEELDDLEEDDASFCTESSHGSNAGRKRPRPRRPPSPILEQKEIPPLQLPSSSEDLLIPNEQLLNASAIYEVLRSFSTVLRLSPFRFEDFCAALVGQEQCTLMAETHICLLKAILREEDTSNTTFGPADLKDSVNSTLYFIDGMTWPEVVRAYCESDPEYHHVLPDLEGEDYPFSPLESKVKVLQFLVDQFLTTNLAREELMSEGVIQYDDHCRVCHRLGDLLCCETCSAVYHLECVKPPLEEVPEDEWQCEICVAHNVPGVTDCLTEFQKSRPYIRQEPIGYDRHQRKYWFLNRRIIIEEDGEGENKQTWYYSTKVQLAEMLEDLDKDYWENDLCSVLEEMREEVHSHMDITEELTNKARGNNKAYLTVANDVILDRLKTKQEAELEEVKRRAAEEAERARLESKSVAGEPAAADQMNSNGSCPQQDSSNGNATNEQTSADASVSAVPTAEVGSTNVPELAAPNSAIQTKSDSQDPTGNAVTSSSSGEEKGEGTEGMKELAGTSSESAGHGEGDSVLETEPAQTADENSCSSHFSISECLRGPEEPDLVDRSSQSSLNSQDDTGEGKANGDGAKTGSSRMITRLRNPDSKLSQRKVMQDKDGSSQDGSRALKETPPLSSFGSFKRDSNKSSGFFKLGQEGKFRVYHNQYSTNTLALNKHQHREDHDKRRHLSHKFCMTPAGEFKWNGSLYGSKALTVSTLRLTIIQLENNVPAPFLHPNWASHRSNWIKAVQMCSKAREFALALAILECAIKPVVMLPMWKDSLGHTRLHRMTSVEREEKEKVKKREKKLEDEETMQQATWVKYTFPIKHQVWKQKGEEYRVTGYGGWSWVSKTHVHRFFPKLPGNTNVNYRKALEAAKTGMDKQAVLPETPKPLVKTDENSSQNVPEKDNVQDTSLDSSEEKLSVEKDHVLKDEEQNEEKENETVEKKCDEKNESAEEMDTSTPNSANDEAGISNITNASSDDSPLKGEPSDSEVVEDSALNQPQQSFWHDVVNVSKGFLLRTAYKKRKASKLDGLLERRVKQFTIEEKQRHEKLKQTTSSKPLTEKIMENKETTIAAEDQKVKIEGTISETPKSRQAEGVACLAIQEKDCVVKKLDFNQEDEQAKTNTSGQKNILDIRLNDACDVAPKEHQQKLPEPEPKSGSRVAMSELNGNSQSLDQSLNVKPDKTVTETTCPPEDSERKDIIENNENDLDVKRTVPVQVNGKDAECLQLTLFRVSRTTRIHCFRSNQSVADTEERTLLAFSRYSPKWHYGDAERHRGDKLLNKFVIFFAYKKYSRRFITLCLPVFIQNLKLCSEDEQSFFGFGTTWGYRLQTVRSLAGVSLMLRLLWACLRWDDMSVKPSPTGGTTRTETSDTDITTTEIIKRRDVGPYGIRSEYCIRKIICPLGVPETPKETPTPQRKGLRSSALRPKKPEPAKQTVPVEIETWVAEEDLELWEIRAFTERVEREKSQAADPTKVSVQKKAEEVKAQLEAQLKQQRLAAQQKRLEQQKPSSTSNTSTLTSTPTTPGTTTQKVVVGSISGQVTSAPKVVMTTKLGSPVTFQQNKNFQQSFASWVKQGQQGNTVISHGSVADSHVKAQKLTLLMASAGLVQVQQKVVGIIPSSTAGTAQSFPAFQPRTATINIRPNTTTSTQQVITTGAALRPGMTVIRSPLQQTTTLGKTIIRTPLMVQQGQAQQTVQTSSGAQAVGTPPRLSTPNPAQTPQTPSSPRPQQGQVKLTLAQLTQLTQGAQGGNQGLTVVIQGQGQTTGQLQVIPQGVTVIPGPGQQLMQAAMPNGQVQRFLFTPMAPAPVSAPSTTASSGVPATAAPAAATSTTPAPIQPAPRLAPQPQPPTSLPPTSSVPPSQPAPQAPTPVPNAVVPQPAPSVQPHPPVQLRPQPQVLPQTSVPPPTPVPVPSPTPQIAQLMATAPLQQVTTLPVTQTTVTKVQPQIQLPPQLLSVPGLQQQVISHIQSQVAAQIQAQVQQVGTTAGMPQQIKLQLPIQIQQQGGGQDQAHQIQNLVTIQTASVQEQLQRIQQLCEQQQQKKKQQEAKREQAQQHVSQSELIQKQVAQKQNVAIEQLKQKKTMTPAEREENQRMIVCNQVMKFILDKIDKDERQAAKKRKREESVEQKRSKQNASKLSALLFKDKEQLKADILKKRALLDKELQLQVQEELKRDLIRLRREKEKAQAAAAQAAAAASAHVHSGLSPHTATVTSPSSTHKRKRDEEREASKSKHKKMISTTSKDSKRDIKLYCICKTPYDESKFYIGCDLCSNWYHGECVGITEKEAKKMDDYICSECKRAQEGSTEELYCICRTPYDESQFYIGCDRCQNWYHGRCVGILQSEATHIDEYVCPQCQSTEDAMTVLTPLTDKDYEGLKRILRSLQSHKMAWPFLEPVDPNDAPDYYGIIKEPMDLSTMEERIQKRFYSKLTEFVADMTKIFDNCRYYNPSDSPFYQCAEFLESFFVQKLKAFKASRLKPIQIVCL</sequence>
<evidence type="ECO:0000256" key="15">
    <source>
        <dbReference type="SAM" id="Coils"/>
    </source>
</evidence>
<feature type="compositionally biased region" description="Polar residues" evidence="16">
    <location>
        <begin position="658"/>
        <end position="672"/>
    </location>
</feature>
<feature type="compositionally biased region" description="Pro residues" evidence="16">
    <location>
        <begin position="2025"/>
        <end position="2034"/>
    </location>
</feature>
<dbReference type="PROSITE" id="PS50016">
    <property type="entry name" value="ZF_PHD_2"/>
    <property type="match status" value="3"/>
</dbReference>
<dbReference type="Pfam" id="PF15613">
    <property type="entry name" value="WSD"/>
    <property type="match status" value="1"/>
</dbReference>
<feature type="region of interest" description="Disordered" evidence="16">
    <location>
        <begin position="997"/>
        <end position="1125"/>
    </location>
</feature>
<feature type="coiled-coil region" evidence="15">
    <location>
        <begin position="2144"/>
        <end position="2178"/>
    </location>
</feature>